<keyword evidence="4" id="KW-0472">Membrane</keyword>
<dbReference type="KEGG" id="bmei:Spa11_01240"/>
<feature type="transmembrane region" description="Helical" evidence="4">
    <location>
        <begin position="35"/>
        <end position="54"/>
    </location>
</feature>
<dbReference type="SMART" id="SM00283">
    <property type="entry name" value="MA"/>
    <property type="match status" value="1"/>
</dbReference>
<dbReference type="Gene3D" id="1.10.287.950">
    <property type="entry name" value="Methyl-accepting chemotaxis protein"/>
    <property type="match status" value="1"/>
</dbReference>
<dbReference type="RefSeq" id="WP_145105378.1">
    <property type="nucleotide sequence ID" value="NZ_CP036349.1"/>
</dbReference>
<protein>
    <submittedName>
        <fullName evidence="7">Methyl-accepting chemotaxis protein II</fullName>
    </submittedName>
</protein>
<dbReference type="EMBL" id="CP036349">
    <property type="protein sequence ID" value="QDV71955.1"/>
    <property type="molecule type" value="Genomic_DNA"/>
</dbReference>
<dbReference type="GO" id="GO:0005886">
    <property type="term" value="C:plasma membrane"/>
    <property type="evidence" value="ECO:0007669"/>
    <property type="project" value="TreeGrafter"/>
</dbReference>
<dbReference type="Gene3D" id="1.20.120.1530">
    <property type="match status" value="1"/>
</dbReference>
<evidence type="ECO:0000259" key="6">
    <source>
        <dbReference type="PROSITE" id="PS50885"/>
    </source>
</evidence>
<evidence type="ECO:0000256" key="2">
    <source>
        <dbReference type="ARBA" id="ARBA00029447"/>
    </source>
</evidence>
<feature type="domain" description="HAMP" evidence="6">
    <location>
        <begin position="147"/>
        <end position="199"/>
    </location>
</feature>
<sequence length="519" mass="54658">MSAHRHALYLALSFAAFGMAPLCGAVLIGAPQSAFGVAALLALPLIGAGVVVRLQTKLEKQIERLADVTERVAQGELDIEPTETYAGACGRLSEAVVALGVTVRELDEEMLQVADAVAAGNLAERGELRRFRGAYHGLLGHFNNAIESVTEPVIAIQEVLDAVVDGDLTARLEGDYRGDFSDLQDTLNRAIAAVERCLTAVATSGEALGRATCGVQNRSRSLADGANQQMTALEQVAASLEEMTSMTRQTSDNAHLAEKLASETRTAAQSGNESMELLNAASQKIMASASEQAKIVRTIDAIAFQTNLLALNAAVEAARAGDAGRGFAIVADEVRNLAKRSADATSSTEQMIRVSTQIAEEGLALNEKVRASLAGILQSASKVSDLVAEIAAAANEQALGIDQIRDSVGGLDRISVQTSEAGRESSRIAETLNAEIAELQAAVAQFDIQMHLTDCEAAIESDSSMQDLAVAEEDSLSAAKTSSPRNWAPVDDSYHDSEGVPVGVCAEELIPFDNDFSDF</sequence>
<reference evidence="7 8" key="1">
    <citation type="submission" date="2019-02" db="EMBL/GenBank/DDBJ databases">
        <title>Deep-cultivation of Planctomycetes and their phenomic and genomic characterization uncovers novel biology.</title>
        <authorList>
            <person name="Wiegand S."/>
            <person name="Jogler M."/>
            <person name="Boedeker C."/>
            <person name="Pinto D."/>
            <person name="Vollmers J."/>
            <person name="Rivas-Marin E."/>
            <person name="Kohn T."/>
            <person name="Peeters S.H."/>
            <person name="Heuer A."/>
            <person name="Rast P."/>
            <person name="Oberbeckmann S."/>
            <person name="Bunk B."/>
            <person name="Jeske O."/>
            <person name="Meyerdierks A."/>
            <person name="Storesund J.E."/>
            <person name="Kallscheuer N."/>
            <person name="Luecker S."/>
            <person name="Lage O.M."/>
            <person name="Pohl T."/>
            <person name="Merkel B.J."/>
            <person name="Hornburger P."/>
            <person name="Mueller R.-W."/>
            <person name="Bruemmer F."/>
            <person name="Labrenz M."/>
            <person name="Spormann A.M."/>
            <person name="Op den Camp H."/>
            <person name="Overmann J."/>
            <person name="Amann R."/>
            <person name="Jetten M.S.M."/>
            <person name="Mascher T."/>
            <person name="Medema M.H."/>
            <person name="Devos D.P."/>
            <person name="Kaster A.-K."/>
            <person name="Ovreas L."/>
            <person name="Rohde M."/>
            <person name="Galperin M.Y."/>
            <person name="Jogler C."/>
        </authorList>
    </citation>
    <scope>NUCLEOTIDE SEQUENCE [LARGE SCALE GENOMIC DNA]</scope>
    <source>
        <strain evidence="7 8">Spa11</strain>
    </source>
</reference>
<dbReference type="InterPro" id="IPR004090">
    <property type="entry name" value="Chemotax_Me-accpt_rcpt"/>
</dbReference>
<dbReference type="SMART" id="SM00304">
    <property type="entry name" value="HAMP"/>
    <property type="match status" value="2"/>
</dbReference>
<evidence type="ECO:0000313" key="7">
    <source>
        <dbReference type="EMBL" id="QDV71955.1"/>
    </source>
</evidence>
<evidence type="ECO:0000256" key="3">
    <source>
        <dbReference type="PROSITE-ProRule" id="PRU00284"/>
    </source>
</evidence>
<organism evidence="7 8">
    <name type="scientific">Botrimarina mediterranea</name>
    <dbReference type="NCBI Taxonomy" id="2528022"/>
    <lineage>
        <taxon>Bacteria</taxon>
        <taxon>Pseudomonadati</taxon>
        <taxon>Planctomycetota</taxon>
        <taxon>Planctomycetia</taxon>
        <taxon>Pirellulales</taxon>
        <taxon>Lacipirellulaceae</taxon>
        <taxon>Botrimarina</taxon>
    </lineage>
</organism>
<dbReference type="Proteomes" id="UP000316426">
    <property type="component" value="Chromosome"/>
</dbReference>
<dbReference type="InterPro" id="IPR051310">
    <property type="entry name" value="MCP_chemotaxis"/>
</dbReference>
<dbReference type="PRINTS" id="PR00260">
    <property type="entry name" value="CHEMTRNSDUCR"/>
</dbReference>
<dbReference type="PANTHER" id="PTHR43531">
    <property type="entry name" value="PROTEIN ICFG"/>
    <property type="match status" value="1"/>
</dbReference>
<evidence type="ECO:0000256" key="4">
    <source>
        <dbReference type="SAM" id="Phobius"/>
    </source>
</evidence>
<dbReference type="PROSITE" id="PS50885">
    <property type="entry name" value="HAMP"/>
    <property type="match status" value="1"/>
</dbReference>
<keyword evidence="3" id="KW-0807">Transducer</keyword>
<dbReference type="PROSITE" id="PS50111">
    <property type="entry name" value="CHEMOTAXIS_TRANSDUC_2"/>
    <property type="match status" value="1"/>
</dbReference>
<keyword evidence="1" id="KW-0145">Chemotaxis</keyword>
<feature type="domain" description="Methyl-accepting transducer" evidence="5">
    <location>
        <begin position="204"/>
        <end position="433"/>
    </location>
</feature>
<dbReference type="GO" id="GO:0004888">
    <property type="term" value="F:transmembrane signaling receptor activity"/>
    <property type="evidence" value="ECO:0007669"/>
    <property type="project" value="InterPro"/>
</dbReference>
<evidence type="ECO:0000259" key="5">
    <source>
        <dbReference type="PROSITE" id="PS50111"/>
    </source>
</evidence>
<evidence type="ECO:0000256" key="1">
    <source>
        <dbReference type="ARBA" id="ARBA00022500"/>
    </source>
</evidence>
<comment type="similarity">
    <text evidence="2">Belongs to the methyl-accepting chemotaxis (MCP) protein family.</text>
</comment>
<dbReference type="Pfam" id="PF18947">
    <property type="entry name" value="HAMP_2"/>
    <property type="match status" value="1"/>
</dbReference>
<keyword evidence="4" id="KW-1133">Transmembrane helix</keyword>
<dbReference type="PANTHER" id="PTHR43531:SF11">
    <property type="entry name" value="METHYL-ACCEPTING CHEMOTAXIS PROTEIN 3"/>
    <property type="match status" value="1"/>
</dbReference>
<name>A0A518K2H5_9BACT</name>
<proteinExistence type="inferred from homology"/>
<dbReference type="AlphaFoldDB" id="A0A518K2H5"/>
<accession>A0A518K2H5</accession>
<dbReference type="InterPro" id="IPR003660">
    <property type="entry name" value="HAMP_dom"/>
</dbReference>
<keyword evidence="8" id="KW-1185">Reference proteome</keyword>
<dbReference type="SUPFAM" id="SSF58104">
    <property type="entry name" value="Methyl-accepting chemotaxis protein (MCP) signaling domain"/>
    <property type="match status" value="1"/>
</dbReference>
<dbReference type="GO" id="GO:0006935">
    <property type="term" value="P:chemotaxis"/>
    <property type="evidence" value="ECO:0007669"/>
    <property type="project" value="UniProtKB-KW"/>
</dbReference>
<keyword evidence="4" id="KW-0812">Transmembrane</keyword>
<gene>
    <name evidence="7" type="primary">tar_1</name>
    <name evidence="7" type="ORF">Spa11_01240</name>
</gene>
<dbReference type="GO" id="GO:0007165">
    <property type="term" value="P:signal transduction"/>
    <property type="evidence" value="ECO:0007669"/>
    <property type="project" value="UniProtKB-KW"/>
</dbReference>
<evidence type="ECO:0000313" key="8">
    <source>
        <dbReference type="Proteomes" id="UP000316426"/>
    </source>
</evidence>
<dbReference type="Pfam" id="PF00015">
    <property type="entry name" value="MCPsignal"/>
    <property type="match status" value="1"/>
</dbReference>
<dbReference type="InterPro" id="IPR004089">
    <property type="entry name" value="MCPsignal_dom"/>
</dbReference>